<gene>
    <name evidence="2" type="ORF">PROFUN_13733</name>
</gene>
<evidence type="ECO:0000313" key="3">
    <source>
        <dbReference type="Proteomes" id="UP000241769"/>
    </source>
</evidence>
<name>A0A2P6MWX3_9EUKA</name>
<accession>A0A2P6MWX3</accession>
<proteinExistence type="predicted"/>
<dbReference type="Proteomes" id="UP000241769">
    <property type="component" value="Unassembled WGS sequence"/>
</dbReference>
<dbReference type="AlphaFoldDB" id="A0A2P6MWX3"/>
<protein>
    <submittedName>
        <fullName evidence="2">Uncharacterized protein</fullName>
    </submittedName>
</protein>
<evidence type="ECO:0000313" key="2">
    <source>
        <dbReference type="EMBL" id="PRP76187.1"/>
    </source>
</evidence>
<comment type="caution">
    <text evidence="2">The sequence shown here is derived from an EMBL/GenBank/DDBJ whole genome shotgun (WGS) entry which is preliminary data.</text>
</comment>
<keyword evidence="3" id="KW-1185">Reference proteome</keyword>
<organism evidence="2 3">
    <name type="scientific">Planoprotostelium fungivorum</name>
    <dbReference type="NCBI Taxonomy" id="1890364"/>
    <lineage>
        <taxon>Eukaryota</taxon>
        <taxon>Amoebozoa</taxon>
        <taxon>Evosea</taxon>
        <taxon>Variosea</taxon>
        <taxon>Cavosteliida</taxon>
        <taxon>Cavosteliaceae</taxon>
        <taxon>Planoprotostelium</taxon>
    </lineage>
</organism>
<dbReference type="EMBL" id="MDYQ01000343">
    <property type="protein sequence ID" value="PRP76187.1"/>
    <property type="molecule type" value="Genomic_DNA"/>
</dbReference>
<dbReference type="InParanoid" id="A0A2P6MWX3"/>
<feature type="region of interest" description="Disordered" evidence="1">
    <location>
        <begin position="1"/>
        <end position="95"/>
    </location>
</feature>
<evidence type="ECO:0000256" key="1">
    <source>
        <dbReference type="SAM" id="MobiDB-lite"/>
    </source>
</evidence>
<sequence length="95" mass="10589">MHRSLSVAPLHSTLNRCMPKTRSTTTTSDPQKEEDAPSFAPPESPSARRSTREGRGVAPVRDPSLSKSRTGTGEKRQHWTRYSTLLEASNKRGRK</sequence>
<reference evidence="2 3" key="1">
    <citation type="journal article" date="2018" name="Genome Biol. Evol.">
        <title>Multiple Roots of Fruiting Body Formation in Amoebozoa.</title>
        <authorList>
            <person name="Hillmann F."/>
            <person name="Forbes G."/>
            <person name="Novohradska S."/>
            <person name="Ferling I."/>
            <person name="Riege K."/>
            <person name="Groth M."/>
            <person name="Westermann M."/>
            <person name="Marz M."/>
            <person name="Spaller T."/>
            <person name="Winckler T."/>
            <person name="Schaap P."/>
            <person name="Glockner G."/>
        </authorList>
    </citation>
    <scope>NUCLEOTIDE SEQUENCE [LARGE SCALE GENOMIC DNA]</scope>
    <source>
        <strain evidence="2 3">Jena</strain>
    </source>
</reference>